<accession>A0A0F9PXE0</accession>
<sequence length="72" mass="8554">MKLEHNTRYHVRKVYKDEKNECVSLGISVHDKDTMAYKRAKKESKTHDGAVYVIRVVKETVRSYRNGKREDK</sequence>
<reference evidence="1" key="1">
    <citation type="journal article" date="2015" name="Nature">
        <title>Complex archaea that bridge the gap between prokaryotes and eukaryotes.</title>
        <authorList>
            <person name="Spang A."/>
            <person name="Saw J.H."/>
            <person name="Jorgensen S.L."/>
            <person name="Zaremba-Niedzwiedzka K."/>
            <person name="Martijn J."/>
            <person name="Lind A.E."/>
            <person name="van Eijk R."/>
            <person name="Schleper C."/>
            <person name="Guy L."/>
            <person name="Ettema T.J."/>
        </authorList>
    </citation>
    <scope>NUCLEOTIDE SEQUENCE</scope>
</reference>
<evidence type="ECO:0000313" key="1">
    <source>
        <dbReference type="EMBL" id="KKN36265.1"/>
    </source>
</evidence>
<gene>
    <name evidence="1" type="ORF">LCGC14_0775550</name>
</gene>
<name>A0A0F9PXE0_9ZZZZ</name>
<dbReference type="AlphaFoldDB" id="A0A0F9PXE0"/>
<comment type="caution">
    <text evidence="1">The sequence shown here is derived from an EMBL/GenBank/DDBJ whole genome shotgun (WGS) entry which is preliminary data.</text>
</comment>
<dbReference type="EMBL" id="LAZR01001978">
    <property type="protein sequence ID" value="KKN36265.1"/>
    <property type="molecule type" value="Genomic_DNA"/>
</dbReference>
<organism evidence="1">
    <name type="scientific">marine sediment metagenome</name>
    <dbReference type="NCBI Taxonomy" id="412755"/>
    <lineage>
        <taxon>unclassified sequences</taxon>
        <taxon>metagenomes</taxon>
        <taxon>ecological metagenomes</taxon>
    </lineage>
</organism>
<protein>
    <submittedName>
        <fullName evidence="1">Uncharacterized protein</fullName>
    </submittedName>
</protein>
<proteinExistence type="predicted"/>